<keyword evidence="3" id="KW-1185">Reference proteome</keyword>
<sequence length="269" mass="27192">MSAQQHSETIDIALVSGATGGMGGAIAARLASDGALVVMLGRDAARLDTARERLAGSLAPEAADRLHSLVLDINDTASVDAGVASVIAEHGRVDILVNAAGDGPVAPLDQADDDMWATTLGGKLLGAMRLTRAVAAPMTERGSGRIVFVNGVFRSEPDPMFVVNSVANAGLGGLAKAISKDLGRKGIRVNTVDPGATDTALWADIVADLGSRLGVDPAELDKQIQSGVPLGRLVDPEEVAAAVAFLVSPGAAMVNGAFITVDGGARASV</sequence>
<dbReference type="SUPFAM" id="SSF51735">
    <property type="entry name" value="NAD(P)-binding Rossmann-fold domains"/>
    <property type="match status" value="1"/>
</dbReference>
<gene>
    <name evidence="2" type="ORF">O1R50_04540</name>
</gene>
<dbReference type="InterPro" id="IPR050259">
    <property type="entry name" value="SDR"/>
</dbReference>
<evidence type="ECO:0000313" key="2">
    <source>
        <dbReference type="EMBL" id="MDA1358877.1"/>
    </source>
</evidence>
<dbReference type="Gene3D" id="3.40.50.720">
    <property type="entry name" value="NAD(P)-binding Rossmann-like Domain"/>
    <property type="match status" value="1"/>
</dbReference>
<dbReference type="AlphaFoldDB" id="A0A9X3P8F1"/>
<name>A0A9X3P8F1_9ACTN</name>
<protein>
    <submittedName>
        <fullName evidence="2">SDR family oxidoreductase</fullName>
    </submittedName>
</protein>
<dbReference type="PRINTS" id="PR00081">
    <property type="entry name" value="GDHRDH"/>
</dbReference>
<dbReference type="Proteomes" id="UP001146067">
    <property type="component" value="Unassembled WGS sequence"/>
</dbReference>
<organism evidence="2 3">
    <name type="scientific">Glycomyces luteolus</name>
    <dbReference type="NCBI Taxonomy" id="2670330"/>
    <lineage>
        <taxon>Bacteria</taxon>
        <taxon>Bacillati</taxon>
        <taxon>Actinomycetota</taxon>
        <taxon>Actinomycetes</taxon>
        <taxon>Glycomycetales</taxon>
        <taxon>Glycomycetaceae</taxon>
        <taxon>Glycomyces</taxon>
    </lineage>
</organism>
<comment type="caution">
    <text evidence="2">The sequence shown here is derived from an EMBL/GenBank/DDBJ whole genome shotgun (WGS) entry which is preliminary data.</text>
</comment>
<dbReference type="InterPro" id="IPR036291">
    <property type="entry name" value="NAD(P)-bd_dom_sf"/>
</dbReference>
<dbReference type="PANTHER" id="PTHR42879">
    <property type="entry name" value="3-OXOACYL-(ACYL-CARRIER-PROTEIN) REDUCTASE"/>
    <property type="match status" value="1"/>
</dbReference>
<comment type="similarity">
    <text evidence="1">Belongs to the short-chain dehydrogenases/reductases (SDR) family.</text>
</comment>
<accession>A0A9X3P8F1</accession>
<dbReference type="EMBL" id="JAPZVP010000003">
    <property type="protein sequence ID" value="MDA1358877.1"/>
    <property type="molecule type" value="Genomic_DNA"/>
</dbReference>
<reference evidence="2" key="1">
    <citation type="submission" date="2022-12" db="EMBL/GenBank/DDBJ databases">
        <title>Gycomyces niveus sp.nov.,a novel actinomycete isolated from soil in Shouguan.</title>
        <authorList>
            <person name="Yang X."/>
        </authorList>
    </citation>
    <scope>NUCLEOTIDE SEQUENCE</scope>
    <source>
        <strain evidence="2">NEAU-A15</strain>
    </source>
</reference>
<dbReference type="Pfam" id="PF13561">
    <property type="entry name" value="adh_short_C2"/>
    <property type="match status" value="1"/>
</dbReference>
<dbReference type="RefSeq" id="WP_270108691.1">
    <property type="nucleotide sequence ID" value="NZ_JAPZVP010000003.1"/>
</dbReference>
<proteinExistence type="inferred from homology"/>
<evidence type="ECO:0000313" key="3">
    <source>
        <dbReference type="Proteomes" id="UP001146067"/>
    </source>
</evidence>
<dbReference type="InterPro" id="IPR002347">
    <property type="entry name" value="SDR_fam"/>
</dbReference>
<evidence type="ECO:0000256" key="1">
    <source>
        <dbReference type="ARBA" id="ARBA00006484"/>
    </source>
</evidence>